<gene>
    <name evidence="1" type="ORF">HINF_LOCUS10638</name>
</gene>
<comment type="caution">
    <text evidence="1">The sequence shown here is derived from an EMBL/GenBank/DDBJ whole genome shotgun (WGS) entry which is preliminary data.</text>
</comment>
<protein>
    <submittedName>
        <fullName evidence="1">Hypothetical_protein</fullName>
    </submittedName>
</protein>
<proteinExistence type="predicted"/>
<accession>A0ABP1HAW0</accession>
<organism evidence="1 2">
    <name type="scientific">Hexamita inflata</name>
    <dbReference type="NCBI Taxonomy" id="28002"/>
    <lineage>
        <taxon>Eukaryota</taxon>
        <taxon>Metamonada</taxon>
        <taxon>Diplomonadida</taxon>
        <taxon>Hexamitidae</taxon>
        <taxon>Hexamitinae</taxon>
        <taxon>Hexamita</taxon>
    </lineage>
</organism>
<evidence type="ECO:0000313" key="1">
    <source>
        <dbReference type="EMBL" id="CAL5988982.1"/>
    </source>
</evidence>
<dbReference type="Proteomes" id="UP001642409">
    <property type="component" value="Unassembled WGS sequence"/>
</dbReference>
<sequence>MSVLMRRENTLIIEPGSDISKIQIINFILLPNSKKHFEGPPLQKSIQIITCNIKPQIGSRQYRSQSSSCIIVCYNCVSWSSHELQPQNIVQQQFVIINLTLIQESETIQNYQVSKLSSCPLQNWRENPTFWLENYQILVIVHFNVIK</sequence>
<evidence type="ECO:0000313" key="2">
    <source>
        <dbReference type="Proteomes" id="UP001642409"/>
    </source>
</evidence>
<reference evidence="1 2" key="1">
    <citation type="submission" date="2024-07" db="EMBL/GenBank/DDBJ databases">
        <authorList>
            <person name="Akdeniz Z."/>
        </authorList>
    </citation>
    <scope>NUCLEOTIDE SEQUENCE [LARGE SCALE GENOMIC DNA]</scope>
</reference>
<dbReference type="EMBL" id="CAXDID020000023">
    <property type="protein sequence ID" value="CAL5988982.1"/>
    <property type="molecule type" value="Genomic_DNA"/>
</dbReference>
<name>A0ABP1HAW0_9EUKA</name>
<keyword evidence="2" id="KW-1185">Reference proteome</keyword>